<proteinExistence type="predicted"/>
<dbReference type="STRING" id="314230.DSM3645_06349"/>
<comment type="caution">
    <text evidence="1">The sequence shown here is derived from an EMBL/GenBank/DDBJ whole genome shotgun (WGS) entry which is preliminary data.</text>
</comment>
<gene>
    <name evidence="1" type="ORF">DSM3645_06349</name>
</gene>
<dbReference type="Proteomes" id="UP000004358">
    <property type="component" value="Unassembled WGS sequence"/>
</dbReference>
<protein>
    <submittedName>
        <fullName evidence="1">Uncharacterized protein</fullName>
    </submittedName>
</protein>
<dbReference type="HOGENOM" id="CLU_2328197_0_0_0"/>
<accession>A4A2P5</accession>
<name>A4A2P5_9BACT</name>
<dbReference type="EMBL" id="AANZ01000048">
    <property type="protein sequence ID" value="EAQ76969.1"/>
    <property type="molecule type" value="Genomic_DNA"/>
</dbReference>
<organism evidence="1 2">
    <name type="scientific">Blastopirellula marina DSM 3645</name>
    <dbReference type="NCBI Taxonomy" id="314230"/>
    <lineage>
        <taxon>Bacteria</taxon>
        <taxon>Pseudomonadati</taxon>
        <taxon>Planctomycetota</taxon>
        <taxon>Planctomycetia</taxon>
        <taxon>Pirellulales</taxon>
        <taxon>Pirellulaceae</taxon>
        <taxon>Blastopirellula</taxon>
    </lineage>
</organism>
<sequence length="98" mass="10778">MRTIVIGPFCEPTVISVLGISLHSFQASGRFLQPAVEDVSLKLPVFYVNQTHPPLGRFAGHRAFYLDRSSGDGDGRSGENFAFCQFYGENRSNAVPPM</sequence>
<evidence type="ECO:0000313" key="2">
    <source>
        <dbReference type="Proteomes" id="UP000004358"/>
    </source>
</evidence>
<evidence type="ECO:0000313" key="1">
    <source>
        <dbReference type="EMBL" id="EAQ76969.1"/>
    </source>
</evidence>
<dbReference type="AlphaFoldDB" id="A4A2P5"/>
<reference evidence="1 2" key="1">
    <citation type="submission" date="2006-02" db="EMBL/GenBank/DDBJ databases">
        <authorList>
            <person name="Amann R."/>
            <person name="Ferriera S."/>
            <person name="Johnson J."/>
            <person name="Kravitz S."/>
            <person name="Halpern A."/>
            <person name="Remington K."/>
            <person name="Beeson K."/>
            <person name="Tran B."/>
            <person name="Rogers Y.-H."/>
            <person name="Friedman R."/>
            <person name="Venter J.C."/>
        </authorList>
    </citation>
    <scope>NUCLEOTIDE SEQUENCE [LARGE SCALE GENOMIC DNA]</scope>
    <source>
        <strain evidence="1 2">DSM 3645</strain>
    </source>
</reference>